<proteinExistence type="predicted"/>
<organism evidence="2 3">
    <name type="scientific">Panicum virgatum</name>
    <name type="common">Blackwell switchgrass</name>
    <dbReference type="NCBI Taxonomy" id="38727"/>
    <lineage>
        <taxon>Eukaryota</taxon>
        <taxon>Viridiplantae</taxon>
        <taxon>Streptophyta</taxon>
        <taxon>Embryophyta</taxon>
        <taxon>Tracheophyta</taxon>
        <taxon>Spermatophyta</taxon>
        <taxon>Magnoliopsida</taxon>
        <taxon>Liliopsida</taxon>
        <taxon>Poales</taxon>
        <taxon>Poaceae</taxon>
        <taxon>PACMAD clade</taxon>
        <taxon>Panicoideae</taxon>
        <taxon>Panicodae</taxon>
        <taxon>Paniceae</taxon>
        <taxon>Panicinae</taxon>
        <taxon>Panicum</taxon>
        <taxon>Panicum sect. Hiantes</taxon>
    </lineage>
</organism>
<keyword evidence="3" id="KW-1185">Reference proteome</keyword>
<name>A0A8T0VK03_PANVG</name>
<evidence type="ECO:0000313" key="3">
    <source>
        <dbReference type="Proteomes" id="UP000823388"/>
    </source>
</evidence>
<protein>
    <submittedName>
        <fullName evidence="2">Uncharacterized protein</fullName>
    </submittedName>
</protein>
<gene>
    <name evidence="2" type="ORF">PVAP13_2NG256030</name>
</gene>
<dbReference type="EMBL" id="CM029040">
    <property type="protein sequence ID" value="KAG2633956.1"/>
    <property type="molecule type" value="Genomic_DNA"/>
</dbReference>
<reference evidence="2" key="1">
    <citation type="submission" date="2020-05" db="EMBL/GenBank/DDBJ databases">
        <title>WGS assembly of Panicum virgatum.</title>
        <authorList>
            <person name="Lovell J.T."/>
            <person name="Jenkins J."/>
            <person name="Shu S."/>
            <person name="Juenger T.E."/>
            <person name="Schmutz J."/>
        </authorList>
    </citation>
    <scope>NUCLEOTIDE SEQUENCE</scope>
    <source>
        <strain evidence="2">AP13</strain>
    </source>
</reference>
<evidence type="ECO:0000256" key="1">
    <source>
        <dbReference type="SAM" id="MobiDB-lite"/>
    </source>
</evidence>
<feature type="compositionally biased region" description="Gly residues" evidence="1">
    <location>
        <begin position="1"/>
        <end position="16"/>
    </location>
</feature>
<dbReference type="AlphaFoldDB" id="A0A8T0VK03"/>
<accession>A0A8T0VK03</accession>
<sequence>MTEPGGAIGKARGGTAGRSWPPGRPPGRRAWRAALREAVASSTARRQQVGSTATRARGKRRRLGPRQAGPRDGGGSSPQRATAGGAAMGRTYCWVVPLSQSLVGWI</sequence>
<evidence type="ECO:0000313" key="2">
    <source>
        <dbReference type="EMBL" id="KAG2633956.1"/>
    </source>
</evidence>
<feature type="region of interest" description="Disordered" evidence="1">
    <location>
        <begin position="1"/>
        <end position="86"/>
    </location>
</feature>
<feature type="compositionally biased region" description="Polar residues" evidence="1">
    <location>
        <begin position="40"/>
        <end position="51"/>
    </location>
</feature>
<comment type="caution">
    <text evidence="2">The sequence shown here is derived from an EMBL/GenBank/DDBJ whole genome shotgun (WGS) entry which is preliminary data.</text>
</comment>
<dbReference type="Proteomes" id="UP000823388">
    <property type="component" value="Chromosome 2N"/>
</dbReference>